<dbReference type="Gene3D" id="3.80.10.10">
    <property type="entry name" value="Ribonuclease Inhibitor"/>
    <property type="match status" value="3"/>
</dbReference>
<keyword evidence="3" id="KW-0732">Signal</keyword>
<dbReference type="SUPFAM" id="SSF52058">
    <property type="entry name" value="L domain-like"/>
    <property type="match status" value="1"/>
</dbReference>
<dbReference type="Gene3D" id="2.130.10.10">
    <property type="entry name" value="YVTN repeat-like/Quinoprotein amine dehydrogenase"/>
    <property type="match status" value="1"/>
</dbReference>
<evidence type="ECO:0000313" key="6">
    <source>
        <dbReference type="Proteomes" id="UP000662783"/>
    </source>
</evidence>
<feature type="domain" description="Secretion system C-terminal sorting" evidence="4">
    <location>
        <begin position="1608"/>
        <end position="1680"/>
    </location>
</feature>
<evidence type="ECO:0000256" key="2">
    <source>
        <dbReference type="ARBA" id="ARBA00022737"/>
    </source>
</evidence>
<proteinExistence type="predicted"/>
<dbReference type="KEGG" id="fuv:JR347_09675"/>
<dbReference type="Pfam" id="PF18962">
    <property type="entry name" value="Por_Secre_tail"/>
    <property type="match status" value="1"/>
</dbReference>
<keyword evidence="1" id="KW-0433">Leucine-rich repeat</keyword>
<evidence type="ECO:0000256" key="3">
    <source>
        <dbReference type="SAM" id="SignalP"/>
    </source>
</evidence>
<feature type="chain" id="PRO_5038023343" evidence="3">
    <location>
        <begin position="22"/>
        <end position="1691"/>
    </location>
</feature>
<sequence length="1691" mass="181731">MKKVLLLLCAITVSFAQNSYAQSCSGDITILEDENLTIWEVNTNGTQVFSLAEFQGSVNIGGIDYFQDDFGFDARGLILMAHDLSGNLIWSRQITGTSFFTTNPALTATADNVFIAATSIESNGTVHELKVESFSGTDGTPSWSNAYQVDVTSSNLPFGAQVNPYSAVEDGNGRLIVSGAFSGPMVIGASSLNTTVGRSETFVMALDGASGSELWAVQSTGSNGRGRSWVVDVAPSNEIVVGGHFTGTIAFGAATHTAANNATTNAYLAKLNPATGASIWVRGFDNGSTASFGNILDVDFDASGNIGFVGNFNESINIIGNVINDAGLGSQALVGALDINGNYIWAASLGGVDAGVGAGIEFATTINYGASSNVYYAGVQLFTESLNYSPVGDLGFPPTFGHHVFGYGAADGSIDANPANNLSYENKFGYSSDYLTGVPENLIFASLNKNTGANIIITDWVPNRPIPLVNVTAEDELLNPGETLTAFDPGGGVYTYQWFKDGLPITDSTRSELVIGNVFLTNGSYYVEVAGSGGCARASNPIFLLDGTTLESDSLALVELYNTTNGPDWLDNTNWLVGNVNTWFGVGVNGGRVTDLFLSNNNLTGSISASIGALSALENIDFLGNSVGGTLPASFWNISTLNSIQFCCGNSIAGTISPAVGLLDLTVIDLGGNNFTGNLPPELFNNTNLQFINLWDDEDNGMNLTGSIPSTIGNLTSLNTLVIEGNQLTGAIPAEIGNAISLQEVNLRNNQLSGNLPDEIWQLPLIRFIQVDYNPELSVTLPTNLSSLTQLQVLGISGTVPIGGPFPTEFYSLTNLLVLDVGGHRFTGTINPEINDLVNLTGLWLFGNTLTGDFPAINSLTNLQAGSIAGNQFTSFPDISSLPVGYFEVNNNQLDFNSIIPNLGIADFRYIPQNRRSPDEYLEVDEGGDLLLINSYTTSGNQFTWVRNQQDTLALNDTQANYQITGATNNDLGGYFAYVTNSAAPDLTLTTPFYNVSSSVAPKAWTVDNSPGSVADFKSLYAAVYGTSSNDTLYVMGSQIPYNVGGKLIERTRVIYGPGYFLGNNPETQASIDTAYVNQLLFKKGAEGSVVSGLDLSSLFLNNNLSYINDTLTNVTLSHNRIEQLSIIDDNRDHIISKNFIEKILFVPVFTLNTSRSYQNLEFSNNIIDTVTTIVTRATASRNVMENVVFNRNTIGLLTDSLENITLTNNIINVNEATLVASESGTIDDFATANFENNSGTLSIDNDFQTTANAGAFSGADPYVLSGLAPIPHIFALNDIGRIRINVNAKNEVASNITFLNYRLGENGELKQRGTVRRLQPGNPVEVLFRPKLGEITPGATVNMMIWPRDANGVRGVPQNISFVAETTTASGQIVTSTGDPVTNGEVLLFEINQEATAFDTLATTLNNQGNFTFGNIVIGDYLALGKPNRTSFPGQLPTYFEATDLWEEADTLLIEATNPTFNIRLIEEPREETGPGQVAGFVEEELDQGNDPGGRINARGRVSGAGVTMRRARETGKGEETVYDLVDYVFTNENGEFFFENLPVADYRINIQYPGYPMDNETDVDIVIEASKNNDYNLEALVDEGKISVRIVSTTGLLDELVRKVNVYPNPAVETIKIEFTDAIQFKGQVNVNITSTTGEKVFEDNFRGEAINQSRLLEIPTYIYDAGTYILTIKNDNEILGTIRIALIR</sequence>
<dbReference type="Gene3D" id="2.60.40.10">
    <property type="entry name" value="Immunoglobulins"/>
    <property type="match status" value="1"/>
</dbReference>
<dbReference type="InterPro" id="IPR026444">
    <property type="entry name" value="Secre_tail"/>
</dbReference>
<organism evidence="5 6">
    <name type="scientific">Fulvivirga lutea</name>
    <dbReference type="NCBI Taxonomy" id="2810512"/>
    <lineage>
        <taxon>Bacteria</taxon>
        <taxon>Pseudomonadati</taxon>
        <taxon>Bacteroidota</taxon>
        <taxon>Cytophagia</taxon>
        <taxon>Cytophagales</taxon>
        <taxon>Fulvivirgaceae</taxon>
        <taxon>Fulvivirga</taxon>
    </lineage>
</organism>
<feature type="signal peptide" evidence="3">
    <location>
        <begin position="1"/>
        <end position="21"/>
    </location>
</feature>
<dbReference type="SUPFAM" id="SSF49478">
    <property type="entry name" value="Cna protein B-type domain"/>
    <property type="match status" value="1"/>
</dbReference>
<dbReference type="Proteomes" id="UP000662783">
    <property type="component" value="Chromosome"/>
</dbReference>
<keyword evidence="6" id="KW-1185">Reference proteome</keyword>
<protein>
    <submittedName>
        <fullName evidence="5">T9SS type A sorting domain-containing protein</fullName>
    </submittedName>
</protein>
<accession>A0A974ZZ98</accession>
<dbReference type="NCBIfam" id="TIGR04183">
    <property type="entry name" value="Por_Secre_tail"/>
    <property type="match status" value="1"/>
</dbReference>
<evidence type="ECO:0000313" key="5">
    <source>
        <dbReference type="EMBL" id="QSE95889.1"/>
    </source>
</evidence>
<dbReference type="RefSeq" id="WP_205720402.1">
    <property type="nucleotide sequence ID" value="NZ_CP070608.1"/>
</dbReference>
<dbReference type="InterPro" id="IPR050647">
    <property type="entry name" value="Plant_LRR-RLKs"/>
</dbReference>
<dbReference type="GO" id="GO:0005524">
    <property type="term" value="F:ATP binding"/>
    <property type="evidence" value="ECO:0007669"/>
    <property type="project" value="UniProtKB-KW"/>
</dbReference>
<name>A0A974ZZ98_9BACT</name>
<dbReference type="InterPro" id="IPR013783">
    <property type="entry name" value="Ig-like_fold"/>
</dbReference>
<dbReference type="InterPro" id="IPR032675">
    <property type="entry name" value="LRR_dom_sf"/>
</dbReference>
<dbReference type="PANTHER" id="PTHR48056">
    <property type="entry name" value="LRR RECEPTOR-LIKE SERINE/THREONINE-PROTEIN KINASE-RELATED"/>
    <property type="match status" value="1"/>
</dbReference>
<dbReference type="EMBL" id="CP070608">
    <property type="protein sequence ID" value="QSE95889.1"/>
    <property type="molecule type" value="Genomic_DNA"/>
</dbReference>
<evidence type="ECO:0000259" key="4">
    <source>
        <dbReference type="Pfam" id="PF18962"/>
    </source>
</evidence>
<reference evidence="5" key="1">
    <citation type="submission" date="2021-02" db="EMBL/GenBank/DDBJ databases">
        <title>Fulvivirga sp. S481 isolated from sea water.</title>
        <authorList>
            <person name="Bae S.S."/>
            <person name="Baek K."/>
        </authorList>
    </citation>
    <scope>NUCLEOTIDE SEQUENCE</scope>
    <source>
        <strain evidence="5">S481</strain>
    </source>
</reference>
<keyword evidence="2" id="KW-0677">Repeat</keyword>
<dbReference type="InterPro" id="IPR015943">
    <property type="entry name" value="WD40/YVTN_repeat-like_dom_sf"/>
</dbReference>
<evidence type="ECO:0000256" key="1">
    <source>
        <dbReference type="ARBA" id="ARBA00022614"/>
    </source>
</evidence>
<gene>
    <name evidence="5" type="ORF">JR347_09675</name>
</gene>